<reference evidence="6 7" key="1">
    <citation type="submission" date="2021-06" db="EMBL/GenBank/DDBJ databases">
        <authorList>
            <person name="Kallberg Y."/>
            <person name="Tangrot J."/>
            <person name="Rosling A."/>
        </authorList>
    </citation>
    <scope>NUCLEOTIDE SEQUENCE [LARGE SCALE GENOMIC DNA]</scope>
    <source>
        <strain evidence="6 7">120-4 pot B 10/14</strain>
    </source>
</reference>
<protein>
    <submittedName>
        <fullName evidence="6">3779_t:CDS:1</fullName>
    </submittedName>
</protein>
<accession>A0ABN7UWN8</accession>
<dbReference type="PANTHER" id="PTHR46481:SF10">
    <property type="entry name" value="ZINC FINGER BED DOMAIN-CONTAINING PROTEIN 39"/>
    <property type="match status" value="1"/>
</dbReference>
<dbReference type="EMBL" id="CAJVQB010006328">
    <property type="protein sequence ID" value="CAG8682003.1"/>
    <property type="molecule type" value="Genomic_DNA"/>
</dbReference>
<keyword evidence="3" id="KW-0863">Zinc-finger</keyword>
<proteinExistence type="predicted"/>
<dbReference type="PROSITE" id="PS51257">
    <property type="entry name" value="PROKAR_LIPOPROTEIN"/>
    <property type="match status" value="1"/>
</dbReference>
<name>A0ABN7UWN8_GIGMA</name>
<evidence type="ECO:0000313" key="7">
    <source>
        <dbReference type="Proteomes" id="UP000789901"/>
    </source>
</evidence>
<keyword evidence="7" id="KW-1185">Reference proteome</keyword>
<keyword evidence="5" id="KW-0539">Nucleus</keyword>
<evidence type="ECO:0000313" key="6">
    <source>
        <dbReference type="EMBL" id="CAG8682003.1"/>
    </source>
</evidence>
<sequence>MTGYKRNQDSFQASNLNDNGNNLTTISSCEAQPTKRQHLENNDKESICWKYFEPFKVPSENGTITKCTISGCSTRYIWCGSTSNLVGHLKKKHGIAKSSTSISSTTSTVNSINSEPEINLPLLKFIVSSGAPFSIVDNLKSAGFVNPVIELSTSNIIEDQINKAYDRLFLQLKLKAQQETSITVSIHETITDARFNKSYIVITCNWLTKDFELHKILLLANEWYSDMEENNNFFGVTIDALEKWELTNLKFYSYYGNVSLFDFDPFIDWEDNHQNLIPLRTNKYDYFYDLKILIQRTLNLWARKNAYTQEMVEIIKAIKNATGNLCDVVSFLKIDTVKREIQNMQIAFNYPTINCECIYHKIAFIKLMEKPFIQLVNNYNNYEVAIIREKGKRFKELKLDALPFNIFHLLLQLFKPLEYITCSYCDIDAKEYTDIVDKIIINADNMLKELHFSDDLEHKILKSFLASFPLYIDLYAKKLALFLDPRSNPDEISTIIIKCALEKCKSYYLKNIFSDDLDKSIQAANKELECYINRPQSSLDGDINPYKWWQGSKQMLPGLAAIAREYLPTLMVDEEDPIENLDKLITTYNDDDEDMAGKGVYVKLVNLYMHSDP</sequence>
<dbReference type="PANTHER" id="PTHR46481">
    <property type="entry name" value="ZINC FINGER BED DOMAIN-CONTAINING PROTEIN 4"/>
    <property type="match status" value="1"/>
</dbReference>
<evidence type="ECO:0000256" key="5">
    <source>
        <dbReference type="ARBA" id="ARBA00023242"/>
    </source>
</evidence>
<dbReference type="InterPro" id="IPR052035">
    <property type="entry name" value="ZnF_BED_domain_contain"/>
</dbReference>
<evidence type="ECO:0000256" key="1">
    <source>
        <dbReference type="ARBA" id="ARBA00004123"/>
    </source>
</evidence>
<keyword evidence="2" id="KW-0479">Metal-binding</keyword>
<evidence type="ECO:0000256" key="4">
    <source>
        <dbReference type="ARBA" id="ARBA00022833"/>
    </source>
</evidence>
<gene>
    <name evidence="6" type="ORF">GMARGA_LOCUS11014</name>
</gene>
<comment type="caution">
    <text evidence="6">The sequence shown here is derived from an EMBL/GenBank/DDBJ whole genome shotgun (WGS) entry which is preliminary data.</text>
</comment>
<organism evidence="6 7">
    <name type="scientific">Gigaspora margarita</name>
    <dbReference type="NCBI Taxonomy" id="4874"/>
    <lineage>
        <taxon>Eukaryota</taxon>
        <taxon>Fungi</taxon>
        <taxon>Fungi incertae sedis</taxon>
        <taxon>Mucoromycota</taxon>
        <taxon>Glomeromycotina</taxon>
        <taxon>Glomeromycetes</taxon>
        <taxon>Diversisporales</taxon>
        <taxon>Gigasporaceae</taxon>
        <taxon>Gigaspora</taxon>
    </lineage>
</organism>
<evidence type="ECO:0000256" key="3">
    <source>
        <dbReference type="ARBA" id="ARBA00022771"/>
    </source>
</evidence>
<evidence type="ECO:0000256" key="2">
    <source>
        <dbReference type="ARBA" id="ARBA00022723"/>
    </source>
</evidence>
<dbReference type="Proteomes" id="UP000789901">
    <property type="component" value="Unassembled WGS sequence"/>
</dbReference>
<keyword evidence="4" id="KW-0862">Zinc</keyword>
<comment type="subcellular location">
    <subcellularLocation>
        <location evidence="1">Nucleus</location>
    </subcellularLocation>
</comment>